<proteinExistence type="predicted"/>
<dbReference type="AlphaFoldDB" id="A0A1F7W8X5"/>
<dbReference type="Proteomes" id="UP000177331">
    <property type="component" value="Unassembled WGS sequence"/>
</dbReference>
<dbReference type="EMBL" id="MGFD01000027">
    <property type="protein sequence ID" value="OGL98544.1"/>
    <property type="molecule type" value="Genomic_DNA"/>
</dbReference>
<comment type="caution">
    <text evidence="1">The sequence shown here is derived from an EMBL/GenBank/DDBJ whole genome shotgun (WGS) entry which is preliminary data.</text>
</comment>
<protein>
    <submittedName>
        <fullName evidence="1">Uncharacterized protein</fullName>
    </submittedName>
</protein>
<reference evidence="1 2" key="1">
    <citation type="journal article" date="2016" name="Nat. Commun.">
        <title>Thousands of microbial genomes shed light on interconnected biogeochemical processes in an aquifer system.</title>
        <authorList>
            <person name="Anantharaman K."/>
            <person name="Brown C.T."/>
            <person name="Hug L.A."/>
            <person name="Sharon I."/>
            <person name="Castelle C.J."/>
            <person name="Probst A.J."/>
            <person name="Thomas B.C."/>
            <person name="Singh A."/>
            <person name="Wilkins M.J."/>
            <person name="Karaoz U."/>
            <person name="Brodie E.L."/>
            <person name="Williams K.H."/>
            <person name="Hubbard S.S."/>
            <person name="Banfield J.F."/>
        </authorList>
    </citation>
    <scope>NUCLEOTIDE SEQUENCE [LARGE SCALE GENOMIC DNA]</scope>
</reference>
<organism evidence="1 2">
    <name type="scientific">Candidatus Uhrbacteria bacterium RIFOXYB2_FULL_45_11</name>
    <dbReference type="NCBI Taxonomy" id="1802421"/>
    <lineage>
        <taxon>Bacteria</taxon>
        <taxon>Candidatus Uhriibacteriota</taxon>
    </lineage>
</organism>
<accession>A0A1F7W8X5</accession>
<sequence>MQKTLYPIREIKPIKTGHFSGYNIQFELPNGKTATVTLRDDHPSWGYIKRIKRDVKPEILIGTFNHDWLHFQTHLHMVHAVTLPDHSEQTQMTIPLRDPCHIEPIDASNHRQLNLHFPFMNHDGSSHKLQLRPEDLKKGLIHFVDELDCPEIDIEIVIANPLQWGMVDFDLRAVRLPNRFQHYFLPST</sequence>
<evidence type="ECO:0000313" key="1">
    <source>
        <dbReference type="EMBL" id="OGL98544.1"/>
    </source>
</evidence>
<gene>
    <name evidence="1" type="ORF">A2318_00180</name>
</gene>
<evidence type="ECO:0000313" key="2">
    <source>
        <dbReference type="Proteomes" id="UP000177331"/>
    </source>
</evidence>
<name>A0A1F7W8X5_9BACT</name>